<protein>
    <submittedName>
        <fullName evidence="4">GNAT family N-acetyltransferase</fullName>
    </submittedName>
</protein>
<dbReference type="SUPFAM" id="SSF55729">
    <property type="entry name" value="Acyl-CoA N-acyltransferases (Nat)"/>
    <property type="match status" value="1"/>
</dbReference>
<dbReference type="EMBL" id="JADKYB010000010">
    <property type="protein sequence ID" value="MBM9506847.1"/>
    <property type="molecule type" value="Genomic_DNA"/>
</dbReference>
<gene>
    <name evidence="4" type="ORF">ITX44_20315</name>
</gene>
<feature type="domain" description="ATP-grasp" evidence="2">
    <location>
        <begin position="328"/>
        <end position="525"/>
    </location>
</feature>
<evidence type="ECO:0000259" key="2">
    <source>
        <dbReference type="PROSITE" id="PS50975"/>
    </source>
</evidence>
<evidence type="ECO:0000259" key="3">
    <source>
        <dbReference type="PROSITE" id="PS51186"/>
    </source>
</evidence>
<keyword evidence="5" id="KW-1185">Reference proteome</keyword>
<feature type="domain" description="N-acetyltransferase" evidence="3">
    <location>
        <begin position="1"/>
        <end position="177"/>
    </location>
</feature>
<comment type="caution">
    <text evidence="4">The sequence shown here is derived from an EMBL/GenBank/DDBJ whole genome shotgun (WGS) entry which is preliminary data.</text>
</comment>
<dbReference type="InterPro" id="IPR000182">
    <property type="entry name" value="GNAT_dom"/>
</dbReference>
<reference evidence="4 5" key="1">
    <citation type="submission" date="2021-01" db="EMBL/GenBank/DDBJ databases">
        <title>Streptomyces acididurans sp. nov., isolated from a peat swamp forest soil.</title>
        <authorList>
            <person name="Chantavorakit T."/>
            <person name="Duangmal K."/>
        </authorList>
    </citation>
    <scope>NUCLEOTIDE SEQUENCE [LARGE SCALE GENOMIC DNA]</scope>
    <source>
        <strain evidence="4 5">KK5PA1</strain>
    </source>
</reference>
<name>A0ABS2TUV4_9ACTN</name>
<keyword evidence="1" id="KW-0067">ATP-binding</keyword>
<dbReference type="CDD" id="cd04301">
    <property type="entry name" value="NAT_SF"/>
    <property type="match status" value="1"/>
</dbReference>
<proteinExistence type="predicted"/>
<sequence>MRLRAAREDEAQALSDLALRSKGHWGYDAAFLAACREELRLRTGEVAARRTAVVEEVARDAESAAEPADVRRVLGFATLDGTAPDGELGMLFVEPAAIGQGVGRLLYQHVLAEAGRLGFTRVVIASDPHAESFYLAMSAERTDAAPSGPNAGRGLPLLTAWPRPVRPPAWVRAWTGGLRTVHLGNVGEFNAQFPGASAALRRGGDHYACLAAFAGPHPKAVVLPRHVDPAWMRVLAAPLGWGDVEVYGGFAGDAGLSEAVLADPVLLERITAAGLPVIPWGHTAQFARIAATVSTQGGQDPAVLRAVRRYESKSAAHALFRALAPEHPCVTVPAQHPVASRRALARLLATRAAAGMTTVVKTEYGVGGSGTLVVPPGDVGSGRDARALVGRMPAGGVLVEDHVDGSGPLSDPTFDAVVGADGRVHPVGVGAMDIEDTSYRGVTVGPAVLPDAATETAVRFGSAVGGALAADGYRGWYDVDFVADRAGRLCPTEINLRLTGPAVAFVIQARLAQIHGGSFWVRTLDRLPLGARLPSAALFEHLGRVARECRSFGATLLPTVPTASFDPYPYVGVALAARTPEALDAAQAAVVAANRALGAMFQDAEAEVAGVASAAEGGLWDVRSTLAAARRRMPPVPRRRP</sequence>
<evidence type="ECO:0000313" key="5">
    <source>
        <dbReference type="Proteomes" id="UP000749040"/>
    </source>
</evidence>
<dbReference type="Gene3D" id="3.30.470.20">
    <property type="entry name" value="ATP-grasp fold, B domain"/>
    <property type="match status" value="1"/>
</dbReference>
<evidence type="ECO:0000256" key="1">
    <source>
        <dbReference type="PROSITE-ProRule" id="PRU00409"/>
    </source>
</evidence>
<dbReference type="InterPro" id="IPR011761">
    <property type="entry name" value="ATP-grasp"/>
</dbReference>
<accession>A0ABS2TUV4</accession>
<organism evidence="4 5">
    <name type="scientific">Actinacidiphila acididurans</name>
    <dbReference type="NCBI Taxonomy" id="2784346"/>
    <lineage>
        <taxon>Bacteria</taxon>
        <taxon>Bacillati</taxon>
        <taxon>Actinomycetota</taxon>
        <taxon>Actinomycetes</taxon>
        <taxon>Kitasatosporales</taxon>
        <taxon>Streptomycetaceae</taxon>
        <taxon>Actinacidiphila</taxon>
    </lineage>
</organism>
<dbReference type="Gene3D" id="3.40.630.30">
    <property type="match status" value="1"/>
</dbReference>
<dbReference type="Proteomes" id="UP000749040">
    <property type="component" value="Unassembled WGS sequence"/>
</dbReference>
<dbReference type="InterPro" id="IPR016181">
    <property type="entry name" value="Acyl_CoA_acyltransferase"/>
</dbReference>
<dbReference type="SUPFAM" id="SSF56059">
    <property type="entry name" value="Glutathione synthetase ATP-binding domain-like"/>
    <property type="match status" value="1"/>
</dbReference>
<dbReference type="PROSITE" id="PS51186">
    <property type="entry name" value="GNAT"/>
    <property type="match status" value="1"/>
</dbReference>
<dbReference type="PROSITE" id="PS50975">
    <property type="entry name" value="ATP_GRASP"/>
    <property type="match status" value="1"/>
</dbReference>
<dbReference type="Pfam" id="PF00583">
    <property type="entry name" value="Acetyltransf_1"/>
    <property type="match status" value="1"/>
</dbReference>
<keyword evidence="1" id="KW-0547">Nucleotide-binding</keyword>
<evidence type="ECO:0000313" key="4">
    <source>
        <dbReference type="EMBL" id="MBM9506847.1"/>
    </source>
</evidence>